<keyword evidence="2" id="KW-1185">Reference proteome</keyword>
<proteinExistence type="predicted"/>
<evidence type="ECO:0000313" key="2">
    <source>
        <dbReference type="Proteomes" id="UP000554342"/>
    </source>
</evidence>
<accession>A0A840Z311</accession>
<comment type="caution">
    <text evidence="1">The sequence shown here is derived from an EMBL/GenBank/DDBJ whole genome shotgun (WGS) entry which is preliminary data.</text>
</comment>
<dbReference type="Proteomes" id="UP000554342">
    <property type="component" value="Unassembled WGS sequence"/>
</dbReference>
<gene>
    <name evidence="1" type="ORF">FHR23_003082</name>
</gene>
<dbReference type="AlphaFoldDB" id="A0A840Z311"/>
<dbReference type="EMBL" id="JACIJI010000009">
    <property type="protein sequence ID" value="MBB5720120.1"/>
    <property type="molecule type" value="Genomic_DNA"/>
</dbReference>
<dbReference type="RefSeq" id="WP_184005684.1">
    <property type="nucleotide sequence ID" value="NZ_BAABIF010000007.1"/>
</dbReference>
<name>A0A840Z311_9SPHN</name>
<protein>
    <submittedName>
        <fullName evidence="1">Uncharacterized protein</fullName>
    </submittedName>
</protein>
<reference evidence="1 2" key="1">
    <citation type="submission" date="2020-08" db="EMBL/GenBank/DDBJ databases">
        <title>Genomic Encyclopedia of Type Strains, Phase IV (KMG-IV): sequencing the most valuable type-strain genomes for metagenomic binning, comparative biology and taxonomic classification.</title>
        <authorList>
            <person name="Goeker M."/>
        </authorList>
    </citation>
    <scope>NUCLEOTIDE SEQUENCE [LARGE SCALE GENOMIC DNA]</scope>
    <source>
        <strain evidence="1 2">DSM 27203</strain>
    </source>
</reference>
<organism evidence="1 2">
    <name type="scientific">Stakelama sediminis</name>
    <dbReference type="NCBI Taxonomy" id="463200"/>
    <lineage>
        <taxon>Bacteria</taxon>
        <taxon>Pseudomonadati</taxon>
        <taxon>Pseudomonadota</taxon>
        <taxon>Alphaproteobacteria</taxon>
        <taxon>Sphingomonadales</taxon>
        <taxon>Sphingomonadaceae</taxon>
        <taxon>Stakelama</taxon>
    </lineage>
</organism>
<sequence length="223" mass="24953">MDKTPAIFTPEYSRIARAFIDFVNVQVGAYMDACSGFAKNKSIVERQVHRDVRPDGTKRGLKDAPRVMMTAVKDPTQPDVLMHRIVLVSEYIAANTVAGSNEQHHARAAITFLYAYWDEEVRPDLARALGVPTKEITSDIFGDLRLIRHAVLHNKGVLTDTAYQKLKLIREHFSPNDVVSLPNATMHRTFALIKQDMAQRVINDSGLQGDGTGDIIEVAIQRK</sequence>
<evidence type="ECO:0000313" key="1">
    <source>
        <dbReference type="EMBL" id="MBB5720120.1"/>
    </source>
</evidence>